<organism evidence="2 3">
    <name type="scientific">Candidatus Portnoybacteria bacterium CG10_big_fil_rev_8_21_14_0_10_44_7</name>
    <dbReference type="NCBI Taxonomy" id="1974816"/>
    <lineage>
        <taxon>Bacteria</taxon>
        <taxon>Candidatus Portnoyibacteriota</taxon>
    </lineage>
</organism>
<keyword evidence="1" id="KW-0812">Transmembrane</keyword>
<comment type="caution">
    <text evidence="2">The sequence shown here is derived from an EMBL/GenBank/DDBJ whole genome shotgun (WGS) entry which is preliminary data.</text>
</comment>
<dbReference type="AlphaFoldDB" id="A0A2M8KJC1"/>
<name>A0A2M8KJC1_9BACT</name>
<evidence type="ECO:0000313" key="2">
    <source>
        <dbReference type="EMBL" id="PJE60003.1"/>
    </source>
</evidence>
<feature type="transmembrane region" description="Helical" evidence="1">
    <location>
        <begin position="30"/>
        <end position="52"/>
    </location>
</feature>
<protein>
    <submittedName>
        <fullName evidence="2">Uncharacterized protein</fullName>
    </submittedName>
</protein>
<evidence type="ECO:0000313" key="3">
    <source>
        <dbReference type="Proteomes" id="UP000231086"/>
    </source>
</evidence>
<evidence type="ECO:0000256" key="1">
    <source>
        <dbReference type="SAM" id="Phobius"/>
    </source>
</evidence>
<accession>A0A2M8KJC1</accession>
<dbReference type="EMBL" id="PFEA01000013">
    <property type="protein sequence ID" value="PJE60003.1"/>
    <property type="molecule type" value="Genomic_DNA"/>
</dbReference>
<gene>
    <name evidence="2" type="ORF">COU85_00570</name>
</gene>
<keyword evidence="1" id="KW-0472">Membrane</keyword>
<reference evidence="3" key="1">
    <citation type="submission" date="2017-09" db="EMBL/GenBank/DDBJ databases">
        <title>Depth-based differentiation of microbial function through sediment-hosted aquifers and enrichment of novel symbionts in the deep terrestrial subsurface.</title>
        <authorList>
            <person name="Probst A.J."/>
            <person name="Ladd B."/>
            <person name="Jarett J.K."/>
            <person name="Geller-Mcgrath D.E."/>
            <person name="Sieber C.M.K."/>
            <person name="Emerson J.B."/>
            <person name="Anantharaman K."/>
            <person name="Thomas B.C."/>
            <person name="Malmstrom R."/>
            <person name="Stieglmeier M."/>
            <person name="Klingl A."/>
            <person name="Woyke T."/>
            <person name="Ryan C.M."/>
            <person name="Banfield J.F."/>
        </authorList>
    </citation>
    <scope>NUCLEOTIDE SEQUENCE [LARGE SCALE GENOMIC DNA]</scope>
</reference>
<keyword evidence="1" id="KW-1133">Transmembrane helix</keyword>
<proteinExistence type="predicted"/>
<sequence>MTKFIILCFDKINNQREAKMSQESRALETLANISLVLIGLILGVYLEIFVLCGNKKAEEILHQALA</sequence>
<dbReference type="Proteomes" id="UP000231086">
    <property type="component" value="Unassembled WGS sequence"/>
</dbReference>